<accession>A0AA35Z867</accession>
<sequence length="174" mass="20726">MSKKEEANLCLNRKSRFVRHHLFFLFLAVSNLFEFHRFYDLQRRMVMRWSPRKSGEVSGMAMDLWTLGVLNDSRSKERLDRRTIGRPICWFERAFGLNEKDFYLHGIYMDHEPKNEFVSTLDKCKDAFLNILLNGANLQSASMSNEMRVQFYHTNDWESDKEVEELVKNDLQSS</sequence>
<evidence type="ECO:0000256" key="1">
    <source>
        <dbReference type="SAM" id="Phobius"/>
    </source>
</evidence>
<reference evidence="2" key="1">
    <citation type="submission" date="2023-04" db="EMBL/GenBank/DDBJ databases">
        <authorList>
            <person name="Vijverberg K."/>
            <person name="Xiong W."/>
            <person name="Schranz E."/>
        </authorList>
    </citation>
    <scope>NUCLEOTIDE SEQUENCE</scope>
</reference>
<keyword evidence="1" id="KW-0472">Membrane</keyword>
<dbReference type="Proteomes" id="UP001177003">
    <property type="component" value="Chromosome 5"/>
</dbReference>
<dbReference type="AlphaFoldDB" id="A0AA35Z867"/>
<keyword evidence="3" id="KW-1185">Reference proteome</keyword>
<dbReference type="EMBL" id="OX465081">
    <property type="protein sequence ID" value="CAI9287551.1"/>
    <property type="molecule type" value="Genomic_DNA"/>
</dbReference>
<name>A0AA35Z867_LACSI</name>
<evidence type="ECO:0000313" key="3">
    <source>
        <dbReference type="Proteomes" id="UP001177003"/>
    </source>
</evidence>
<organism evidence="2 3">
    <name type="scientific">Lactuca saligna</name>
    <name type="common">Willowleaf lettuce</name>
    <dbReference type="NCBI Taxonomy" id="75948"/>
    <lineage>
        <taxon>Eukaryota</taxon>
        <taxon>Viridiplantae</taxon>
        <taxon>Streptophyta</taxon>
        <taxon>Embryophyta</taxon>
        <taxon>Tracheophyta</taxon>
        <taxon>Spermatophyta</taxon>
        <taxon>Magnoliopsida</taxon>
        <taxon>eudicotyledons</taxon>
        <taxon>Gunneridae</taxon>
        <taxon>Pentapetalae</taxon>
        <taxon>asterids</taxon>
        <taxon>campanulids</taxon>
        <taxon>Asterales</taxon>
        <taxon>Asteraceae</taxon>
        <taxon>Cichorioideae</taxon>
        <taxon>Cichorieae</taxon>
        <taxon>Lactucinae</taxon>
        <taxon>Lactuca</taxon>
    </lineage>
</organism>
<protein>
    <submittedName>
        <fullName evidence="2">Uncharacterized protein</fullName>
    </submittedName>
</protein>
<feature type="transmembrane region" description="Helical" evidence="1">
    <location>
        <begin position="20"/>
        <end position="39"/>
    </location>
</feature>
<gene>
    <name evidence="2" type="ORF">LSALG_LOCUS26908</name>
</gene>
<keyword evidence="1" id="KW-0812">Transmembrane</keyword>
<evidence type="ECO:0000313" key="2">
    <source>
        <dbReference type="EMBL" id="CAI9287551.1"/>
    </source>
</evidence>
<proteinExistence type="predicted"/>
<keyword evidence="1" id="KW-1133">Transmembrane helix</keyword>